<evidence type="ECO:0000313" key="2">
    <source>
        <dbReference type="Proteomes" id="UP000325315"/>
    </source>
</evidence>
<proteinExistence type="predicted"/>
<dbReference type="OrthoDB" id="2272416at2759"/>
<gene>
    <name evidence="1" type="ORF">EPI10_023466</name>
</gene>
<keyword evidence="2" id="KW-1185">Reference proteome</keyword>
<dbReference type="AlphaFoldDB" id="A0A5B6VV04"/>
<sequence length="146" mass="17638">MINELYTEFVQTNQTAQPAPPSPIPQSVHVAPQVMEFVRLNKPPIDKIRKHEAEDFIANVDDDPQRAKFWLENSIRVFDELSWTSDEYLKCAESLQRDLAYRWWKTLVSVVSRERLNWEFFQDEFKKKYINQRFIDQKRKEFLELK</sequence>
<evidence type="ECO:0000313" key="1">
    <source>
        <dbReference type="EMBL" id="KAA3473056.1"/>
    </source>
</evidence>
<name>A0A5B6VV04_9ROSI</name>
<organism evidence="1 2">
    <name type="scientific">Gossypium australe</name>
    <dbReference type="NCBI Taxonomy" id="47621"/>
    <lineage>
        <taxon>Eukaryota</taxon>
        <taxon>Viridiplantae</taxon>
        <taxon>Streptophyta</taxon>
        <taxon>Embryophyta</taxon>
        <taxon>Tracheophyta</taxon>
        <taxon>Spermatophyta</taxon>
        <taxon>Magnoliopsida</taxon>
        <taxon>eudicotyledons</taxon>
        <taxon>Gunneridae</taxon>
        <taxon>Pentapetalae</taxon>
        <taxon>rosids</taxon>
        <taxon>malvids</taxon>
        <taxon>Malvales</taxon>
        <taxon>Malvaceae</taxon>
        <taxon>Malvoideae</taxon>
        <taxon>Gossypium</taxon>
    </lineage>
</organism>
<dbReference type="Proteomes" id="UP000325315">
    <property type="component" value="Unassembled WGS sequence"/>
</dbReference>
<accession>A0A5B6VV04</accession>
<dbReference type="EMBL" id="SMMG02000005">
    <property type="protein sequence ID" value="KAA3473056.1"/>
    <property type="molecule type" value="Genomic_DNA"/>
</dbReference>
<comment type="caution">
    <text evidence="1">The sequence shown here is derived from an EMBL/GenBank/DDBJ whole genome shotgun (WGS) entry which is preliminary data.</text>
</comment>
<reference evidence="2" key="1">
    <citation type="journal article" date="2019" name="Plant Biotechnol. J.">
        <title>Genome sequencing of the Australian wild diploid species Gossypium australe highlights disease resistance and delayed gland morphogenesis.</title>
        <authorList>
            <person name="Cai Y."/>
            <person name="Cai X."/>
            <person name="Wang Q."/>
            <person name="Wang P."/>
            <person name="Zhang Y."/>
            <person name="Cai C."/>
            <person name="Xu Y."/>
            <person name="Wang K."/>
            <person name="Zhou Z."/>
            <person name="Wang C."/>
            <person name="Geng S."/>
            <person name="Li B."/>
            <person name="Dong Q."/>
            <person name="Hou Y."/>
            <person name="Wang H."/>
            <person name="Ai P."/>
            <person name="Liu Z."/>
            <person name="Yi F."/>
            <person name="Sun M."/>
            <person name="An G."/>
            <person name="Cheng J."/>
            <person name="Zhang Y."/>
            <person name="Shi Q."/>
            <person name="Xie Y."/>
            <person name="Shi X."/>
            <person name="Chang Y."/>
            <person name="Huang F."/>
            <person name="Chen Y."/>
            <person name="Hong S."/>
            <person name="Mi L."/>
            <person name="Sun Q."/>
            <person name="Zhang L."/>
            <person name="Zhou B."/>
            <person name="Peng R."/>
            <person name="Zhang X."/>
            <person name="Liu F."/>
        </authorList>
    </citation>
    <scope>NUCLEOTIDE SEQUENCE [LARGE SCALE GENOMIC DNA]</scope>
    <source>
        <strain evidence="2">cv. PA1801</strain>
    </source>
</reference>
<protein>
    <submittedName>
        <fullName evidence="1">Protein MCM10</fullName>
    </submittedName>
</protein>